<dbReference type="Pfam" id="PF01382">
    <property type="entry name" value="Avidin"/>
    <property type="match status" value="1"/>
</dbReference>
<keyword evidence="4" id="KW-0732">Signal</keyword>
<evidence type="ECO:0000256" key="2">
    <source>
        <dbReference type="ARBA" id="ARBA00006297"/>
    </source>
</evidence>
<comment type="caution">
    <text evidence="6">The sequence shown here is derived from an EMBL/GenBank/DDBJ whole genome shotgun (WGS) entry which is preliminary data.</text>
</comment>
<evidence type="ECO:0000313" key="6">
    <source>
        <dbReference type="EMBL" id="PPQ65800.1"/>
    </source>
</evidence>
<evidence type="ECO:0000256" key="1">
    <source>
        <dbReference type="ARBA" id="ARBA00004613"/>
    </source>
</evidence>
<keyword evidence="5" id="KW-0092">Biotin</keyword>
<dbReference type="OrthoDB" id="2821340at2759"/>
<dbReference type="InterPro" id="IPR005468">
    <property type="entry name" value="Avidin/str"/>
</dbReference>
<evidence type="ECO:0000256" key="4">
    <source>
        <dbReference type="ARBA" id="ARBA00022729"/>
    </source>
</evidence>
<dbReference type="SUPFAM" id="SSF50876">
    <property type="entry name" value="Avidin/streptavidin"/>
    <property type="match status" value="1"/>
</dbReference>
<dbReference type="EMBL" id="NHYE01005645">
    <property type="protein sequence ID" value="PPQ65800.1"/>
    <property type="molecule type" value="Genomic_DNA"/>
</dbReference>
<name>A0A409VHT3_9AGAR</name>
<dbReference type="GO" id="GO:0009374">
    <property type="term" value="F:biotin binding"/>
    <property type="evidence" value="ECO:0007669"/>
    <property type="project" value="InterPro"/>
</dbReference>
<dbReference type="PRINTS" id="PR00709">
    <property type="entry name" value="AVIDIN"/>
</dbReference>
<evidence type="ECO:0000313" key="7">
    <source>
        <dbReference type="Proteomes" id="UP000284706"/>
    </source>
</evidence>
<dbReference type="InterPro" id="IPR036896">
    <property type="entry name" value="Avidin-like_sf"/>
</dbReference>
<proteinExistence type="inferred from homology"/>
<comment type="similarity">
    <text evidence="2">Belongs to the avidin/streptavidin family.</text>
</comment>
<dbReference type="InParanoid" id="A0A409VHT3"/>
<dbReference type="AlphaFoldDB" id="A0A409VHT3"/>
<comment type="subcellular location">
    <subcellularLocation>
        <location evidence="1">Secreted</location>
    </subcellularLocation>
</comment>
<keyword evidence="3" id="KW-0964">Secreted</keyword>
<dbReference type="GO" id="GO:0005576">
    <property type="term" value="C:extracellular region"/>
    <property type="evidence" value="ECO:0007669"/>
    <property type="project" value="UniProtKB-SubCell"/>
</dbReference>
<sequence length="152" mass="16307">MSKLSGTWYNELGSTMTLTADGSGGLTGKYNSAVGEAEDFYILTGRYDADPPSGKGTSVGWVVTFRNSKLNAHSTSTWSGQYFGGTNETILTHWLLTTSSTPANVWSSTNIGTDTFTRTKPSAAEIAKAEAHSLHSPHPEKIIATLNLKFNN</sequence>
<protein>
    <submittedName>
        <fullName evidence="6">Uncharacterized protein</fullName>
    </submittedName>
</protein>
<dbReference type="InterPro" id="IPR051764">
    <property type="entry name" value="Avidin/Streptavidin-rel"/>
</dbReference>
<keyword evidence="7" id="KW-1185">Reference proteome</keyword>
<evidence type="ECO:0000256" key="5">
    <source>
        <dbReference type="ARBA" id="ARBA00023267"/>
    </source>
</evidence>
<reference evidence="6 7" key="1">
    <citation type="journal article" date="2018" name="Evol. Lett.">
        <title>Horizontal gene cluster transfer increased hallucinogenic mushroom diversity.</title>
        <authorList>
            <person name="Reynolds H.T."/>
            <person name="Vijayakumar V."/>
            <person name="Gluck-Thaler E."/>
            <person name="Korotkin H.B."/>
            <person name="Matheny P.B."/>
            <person name="Slot J.C."/>
        </authorList>
    </citation>
    <scope>NUCLEOTIDE SEQUENCE [LARGE SCALE GENOMIC DNA]</scope>
    <source>
        <strain evidence="6 7">SRW20</strain>
    </source>
</reference>
<accession>A0A409VHT3</accession>
<gene>
    <name evidence="6" type="ORF">CVT26_000390</name>
</gene>
<dbReference type="Gene3D" id="2.40.128.30">
    <property type="entry name" value="Avidin-like"/>
    <property type="match status" value="1"/>
</dbReference>
<organism evidence="6 7">
    <name type="scientific">Gymnopilus dilepis</name>
    <dbReference type="NCBI Taxonomy" id="231916"/>
    <lineage>
        <taxon>Eukaryota</taxon>
        <taxon>Fungi</taxon>
        <taxon>Dikarya</taxon>
        <taxon>Basidiomycota</taxon>
        <taxon>Agaricomycotina</taxon>
        <taxon>Agaricomycetes</taxon>
        <taxon>Agaricomycetidae</taxon>
        <taxon>Agaricales</taxon>
        <taxon>Agaricineae</taxon>
        <taxon>Hymenogastraceae</taxon>
        <taxon>Gymnopilus</taxon>
    </lineage>
</organism>
<dbReference type="InterPro" id="IPR005469">
    <property type="entry name" value="Avidin"/>
</dbReference>
<dbReference type="PANTHER" id="PTHR34399">
    <property type="entry name" value="AVIDIN-RELATED"/>
    <property type="match status" value="1"/>
</dbReference>
<dbReference type="Proteomes" id="UP000284706">
    <property type="component" value="Unassembled WGS sequence"/>
</dbReference>
<evidence type="ECO:0000256" key="3">
    <source>
        <dbReference type="ARBA" id="ARBA00022525"/>
    </source>
</evidence>
<dbReference type="PROSITE" id="PS51326">
    <property type="entry name" value="AVIDIN_2"/>
    <property type="match status" value="1"/>
</dbReference>